<gene>
    <name evidence="3" type="ORF">RHTO0S_26e01992g</name>
</gene>
<dbReference type="GO" id="GO:0000324">
    <property type="term" value="C:fungal-type vacuole"/>
    <property type="evidence" value="ECO:0007669"/>
    <property type="project" value="TreeGrafter"/>
</dbReference>
<dbReference type="GO" id="GO:0005801">
    <property type="term" value="C:cis-Golgi network"/>
    <property type="evidence" value="ECO:0007669"/>
    <property type="project" value="TreeGrafter"/>
</dbReference>
<dbReference type="Gene3D" id="3.40.30.10">
    <property type="entry name" value="Glutaredoxin"/>
    <property type="match status" value="1"/>
</dbReference>
<name>A0A061BHK3_RHOTO</name>
<proteinExistence type="predicted"/>
<sequence length="415" mass="46314">MLPIPAASSPRSSTPVIPSAAAKRAISSLPAPLRRLLSHPLVLRARTYRQQHPKRTSSLAALLALSLVYLVFLRGDSNPYNHAPLAWGTHPDAIVNWGDYVGLGHQRQKVYDATPKGYADIGDKFPDLDKALGGGPLYRKRRSREEKERGVEKQDLKEAGKGRNSFERHRHGVLGGASVEWSTGVVGSGTYLGPGVDMRKDGSYAMDVVKADEVDRPASSSAAMSLQRPSPAQHALSQHILEKGWVYLDEEDRLNTEKLQLEAKEKRFFDKLPLRERVREDPEGQREAAEAWARVYAAMEEPRRPKSALEVQVEKMVRRVPVVVFSKTTCPFSKRAKERLEELQLFPSAHIVEVDLRPDIIALKALLARRTNHSTWPNIIIGSRSIGGADDLDRLLESGELGEMLEEVGVRWQKP</sequence>
<dbReference type="AlphaFoldDB" id="A0A061BHK3"/>
<evidence type="ECO:0000313" key="3">
    <source>
        <dbReference type="EMBL" id="CDR49448.1"/>
    </source>
</evidence>
<dbReference type="GO" id="GO:0034599">
    <property type="term" value="P:cellular response to oxidative stress"/>
    <property type="evidence" value="ECO:0007669"/>
    <property type="project" value="TreeGrafter"/>
</dbReference>
<reference evidence="3" key="1">
    <citation type="journal article" date="2014" name="Genome Announc.">
        <title>Draft genome sequence of Rhodosporidium toruloides CECT1137, an oleaginous yeast of biotechnological interest.</title>
        <authorList>
            <person name="Morin N."/>
            <person name="Calcas X."/>
            <person name="Devillers H."/>
            <person name="Durrens P."/>
            <person name="Sherman D.J."/>
            <person name="Nicaud J.-M."/>
            <person name="Neuveglise C."/>
        </authorList>
    </citation>
    <scope>NUCLEOTIDE SEQUENCE</scope>
    <source>
        <strain evidence="3">CECT1137</strain>
    </source>
</reference>
<dbReference type="PANTHER" id="PTHR45694">
    <property type="entry name" value="GLUTAREDOXIN 2"/>
    <property type="match status" value="1"/>
</dbReference>
<dbReference type="InterPro" id="IPR002109">
    <property type="entry name" value="Glutaredoxin"/>
</dbReference>
<dbReference type="EMBL" id="LK052961">
    <property type="protein sequence ID" value="CDR49448.1"/>
    <property type="molecule type" value="Genomic_DNA"/>
</dbReference>
<dbReference type="OrthoDB" id="423313at2759"/>
<evidence type="ECO:0000259" key="2">
    <source>
        <dbReference type="Pfam" id="PF00462"/>
    </source>
</evidence>
<feature type="region of interest" description="Disordered" evidence="1">
    <location>
        <begin position="133"/>
        <end position="162"/>
    </location>
</feature>
<dbReference type="InterPro" id="IPR036249">
    <property type="entry name" value="Thioredoxin-like_sf"/>
</dbReference>
<dbReference type="PANTHER" id="PTHR45694:SF5">
    <property type="entry name" value="GLUTAREDOXIN 2"/>
    <property type="match status" value="1"/>
</dbReference>
<accession>A0A061BHK3</accession>
<dbReference type="SUPFAM" id="SSF52833">
    <property type="entry name" value="Thioredoxin-like"/>
    <property type="match status" value="1"/>
</dbReference>
<dbReference type="GO" id="GO:0015038">
    <property type="term" value="F:glutathione disulfide oxidoreductase activity"/>
    <property type="evidence" value="ECO:0007669"/>
    <property type="project" value="TreeGrafter"/>
</dbReference>
<feature type="domain" description="Glutaredoxin" evidence="2">
    <location>
        <begin position="322"/>
        <end position="385"/>
    </location>
</feature>
<evidence type="ECO:0000256" key="1">
    <source>
        <dbReference type="SAM" id="MobiDB-lite"/>
    </source>
</evidence>
<dbReference type="PRINTS" id="PR00160">
    <property type="entry name" value="GLUTAREDOXIN"/>
</dbReference>
<dbReference type="Pfam" id="PF00462">
    <property type="entry name" value="Glutaredoxin"/>
    <property type="match status" value="1"/>
</dbReference>
<organism evidence="3">
    <name type="scientific">Rhodotorula toruloides</name>
    <name type="common">Yeast</name>
    <name type="synonym">Rhodosporidium toruloides</name>
    <dbReference type="NCBI Taxonomy" id="5286"/>
    <lineage>
        <taxon>Eukaryota</taxon>
        <taxon>Fungi</taxon>
        <taxon>Dikarya</taxon>
        <taxon>Basidiomycota</taxon>
        <taxon>Pucciniomycotina</taxon>
        <taxon>Microbotryomycetes</taxon>
        <taxon>Sporidiobolales</taxon>
        <taxon>Sporidiobolaceae</taxon>
        <taxon>Rhodotorula</taxon>
    </lineage>
</organism>
<dbReference type="CDD" id="cd03419">
    <property type="entry name" value="GRX_GRXh_1_2_like"/>
    <property type="match status" value="1"/>
</dbReference>
<dbReference type="InterPro" id="IPR014025">
    <property type="entry name" value="Glutaredoxin_subgr"/>
</dbReference>
<dbReference type="PROSITE" id="PS51354">
    <property type="entry name" value="GLUTAREDOXIN_2"/>
    <property type="match status" value="1"/>
</dbReference>
<dbReference type="GO" id="GO:0005796">
    <property type="term" value="C:Golgi lumen"/>
    <property type="evidence" value="ECO:0007669"/>
    <property type="project" value="TreeGrafter"/>
</dbReference>
<protein>
    <submittedName>
        <fullName evidence="3">RHTO0S26e01992g1_1</fullName>
    </submittedName>
</protein>
<feature type="compositionally biased region" description="Basic and acidic residues" evidence="1">
    <location>
        <begin position="143"/>
        <end position="162"/>
    </location>
</feature>